<proteinExistence type="predicted"/>
<reference evidence="2" key="1">
    <citation type="submission" date="2022-03" db="EMBL/GenBank/DDBJ databases">
        <authorList>
            <person name="Martin H S."/>
        </authorList>
    </citation>
    <scope>NUCLEOTIDE SEQUENCE</scope>
</reference>
<evidence type="ECO:0000313" key="2">
    <source>
        <dbReference type="EMBL" id="CAH2063756.1"/>
    </source>
</evidence>
<dbReference type="EMBL" id="OW152815">
    <property type="protein sequence ID" value="CAH2063756.1"/>
    <property type="molecule type" value="Genomic_DNA"/>
</dbReference>
<keyword evidence="3" id="KW-1185">Reference proteome</keyword>
<name>A0ABN8ISW7_9NEOP</name>
<feature type="non-terminal residue" evidence="2">
    <location>
        <position position="113"/>
    </location>
</feature>
<evidence type="ECO:0008006" key="4">
    <source>
        <dbReference type="Google" id="ProtNLM"/>
    </source>
</evidence>
<protein>
    <recommendedName>
        <fullName evidence="4">Secreted protein</fullName>
    </recommendedName>
</protein>
<sequence>MGLLAAIVLHRRVGCRFLRRLCFVAFCEGGLCSAVDLIGLNYDDDPICISDSRLTAGGRRIKIPRAGHGGASKGGRPQHFAARRKGRTTKDFARQKPNEGWTPLSGVVGGFRA</sequence>
<evidence type="ECO:0000313" key="3">
    <source>
        <dbReference type="Proteomes" id="UP000837857"/>
    </source>
</evidence>
<accession>A0ABN8ISW7</accession>
<gene>
    <name evidence="2" type="ORF">IPOD504_LOCUS12661</name>
</gene>
<evidence type="ECO:0000256" key="1">
    <source>
        <dbReference type="SAM" id="MobiDB-lite"/>
    </source>
</evidence>
<feature type="region of interest" description="Disordered" evidence="1">
    <location>
        <begin position="63"/>
        <end position="113"/>
    </location>
</feature>
<feature type="compositionally biased region" description="Basic and acidic residues" evidence="1">
    <location>
        <begin position="88"/>
        <end position="97"/>
    </location>
</feature>
<organism evidence="2 3">
    <name type="scientific">Iphiclides podalirius</name>
    <name type="common">scarce swallowtail</name>
    <dbReference type="NCBI Taxonomy" id="110791"/>
    <lineage>
        <taxon>Eukaryota</taxon>
        <taxon>Metazoa</taxon>
        <taxon>Ecdysozoa</taxon>
        <taxon>Arthropoda</taxon>
        <taxon>Hexapoda</taxon>
        <taxon>Insecta</taxon>
        <taxon>Pterygota</taxon>
        <taxon>Neoptera</taxon>
        <taxon>Endopterygota</taxon>
        <taxon>Lepidoptera</taxon>
        <taxon>Glossata</taxon>
        <taxon>Ditrysia</taxon>
        <taxon>Papilionoidea</taxon>
        <taxon>Papilionidae</taxon>
        <taxon>Papilioninae</taxon>
        <taxon>Iphiclides</taxon>
    </lineage>
</organism>
<dbReference type="Proteomes" id="UP000837857">
    <property type="component" value="Chromosome 3"/>
</dbReference>